<dbReference type="Pfam" id="PF13977">
    <property type="entry name" value="TetR_C_6"/>
    <property type="match status" value="1"/>
</dbReference>
<dbReference type="Proteomes" id="UP000192335">
    <property type="component" value="Unassembled WGS sequence"/>
</dbReference>
<sequence length="199" mass="21317">MQQPRTNRDKLLDGALACLRERGYGNTSSRDIARAAGVNVASINYHFGGKEALLDDALSRCFSTWNERVREAFDQSAATGPSGQIRAVLEATVDSFEQIRPAVYACVESYAPALRSEGLRERLAAGYAEVRQHSVDLARTALAGSDVEPPENLPAIVSVLMAVIDGLMIQWIADPAATPRSADVLRALTDIGAVASQSS</sequence>
<dbReference type="PANTHER" id="PTHR30055">
    <property type="entry name" value="HTH-TYPE TRANSCRIPTIONAL REGULATOR RUTR"/>
    <property type="match status" value="1"/>
</dbReference>
<gene>
    <name evidence="8" type="primary">yttP</name>
    <name evidence="7" type="ORF">B4U45_16865</name>
    <name evidence="8" type="ORF">LAUMK42_00514</name>
    <name evidence="9" type="ORF">LAUMK4_00307</name>
</gene>
<dbReference type="EMBL" id="UPHM01000007">
    <property type="protein sequence ID" value="VAZ87199.1"/>
    <property type="molecule type" value="Genomic_DNA"/>
</dbReference>
<dbReference type="InterPro" id="IPR001647">
    <property type="entry name" value="HTH_TetR"/>
</dbReference>
<evidence type="ECO:0000256" key="3">
    <source>
        <dbReference type="ARBA" id="ARBA00023125"/>
    </source>
</evidence>
<evidence type="ECO:0000256" key="2">
    <source>
        <dbReference type="ARBA" id="ARBA00023015"/>
    </source>
</evidence>
<evidence type="ECO:0000313" key="7">
    <source>
        <dbReference type="EMBL" id="ORC08021.1"/>
    </source>
</evidence>
<dbReference type="AlphaFoldDB" id="A0A1X0LBA8"/>
<evidence type="ECO:0000256" key="1">
    <source>
        <dbReference type="ARBA" id="ARBA00022491"/>
    </source>
</evidence>
<feature type="DNA-binding region" description="H-T-H motif" evidence="5">
    <location>
        <begin position="28"/>
        <end position="47"/>
    </location>
</feature>
<dbReference type="InterPro" id="IPR036271">
    <property type="entry name" value="Tet_transcr_reg_TetR-rel_C_sf"/>
</dbReference>
<dbReference type="InterPro" id="IPR009057">
    <property type="entry name" value="Homeodomain-like_sf"/>
</dbReference>
<dbReference type="PANTHER" id="PTHR30055:SF219">
    <property type="entry name" value="TRANSCRIPTIONAL REGULATORY PROTEIN"/>
    <property type="match status" value="1"/>
</dbReference>
<reference evidence="7 10" key="1">
    <citation type="submission" date="2017-02" db="EMBL/GenBank/DDBJ databases">
        <title>Mycobacterium kansasii genomes.</title>
        <authorList>
            <person name="Borowka P."/>
            <person name="Strapagiel D."/>
            <person name="Marciniak B."/>
            <person name="Lach J."/>
            <person name="Bakula Z."/>
            <person name="Van Ingen J."/>
            <person name="Safianowska A."/>
            <person name="Brzostek A."/>
            <person name="Dziadek J."/>
            <person name="Jagielski T."/>
        </authorList>
    </citation>
    <scope>NUCLEOTIDE SEQUENCE [LARGE SCALE GENOMIC DNA]</scope>
    <source>
        <strain evidence="7 10">12MK</strain>
    </source>
</reference>
<feature type="domain" description="HTH tetR-type" evidence="6">
    <location>
        <begin position="5"/>
        <end position="65"/>
    </location>
</feature>
<evidence type="ECO:0000313" key="8">
    <source>
        <dbReference type="EMBL" id="VAZ81711.1"/>
    </source>
</evidence>
<accession>A0A1X0LBA8</accession>
<dbReference type="PRINTS" id="PR00455">
    <property type="entry name" value="HTHTETR"/>
</dbReference>
<proteinExistence type="predicted"/>
<dbReference type="GO" id="GO:0000976">
    <property type="term" value="F:transcription cis-regulatory region binding"/>
    <property type="evidence" value="ECO:0007669"/>
    <property type="project" value="TreeGrafter"/>
</dbReference>
<dbReference type="RefSeq" id="WP_075546350.1">
    <property type="nucleotide sequence ID" value="NZ_CADEAW010000045.1"/>
</dbReference>
<evidence type="ECO:0000313" key="9">
    <source>
        <dbReference type="EMBL" id="VAZ87199.1"/>
    </source>
</evidence>
<keyword evidence="4" id="KW-0804">Transcription</keyword>
<reference evidence="11 12" key="2">
    <citation type="submission" date="2018-09" db="EMBL/GenBank/DDBJ databases">
        <authorList>
            <person name="Tagini F."/>
        </authorList>
    </citation>
    <scope>NUCLEOTIDE SEQUENCE [LARGE SCALE GENOMIC DNA]</scope>
    <source>
        <strain evidence="9 11">MK4</strain>
        <strain evidence="8 12">MK42</strain>
    </source>
</reference>
<dbReference type="SUPFAM" id="SSF48498">
    <property type="entry name" value="Tetracyclin repressor-like, C-terminal domain"/>
    <property type="match status" value="1"/>
</dbReference>
<dbReference type="SUPFAM" id="SSF46689">
    <property type="entry name" value="Homeodomain-like"/>
    <property type="match status" value="1"/>
</dbReference>
<evidence type="ECO:0000256" key="4">
    <source>
        <dbReference type="ARBA" id="ARBA00023163"/>
    </source>
</evidence>
<evidence type="ECO:0000256" key="5">
    <source>
        <dbReference type="PROSITE-ProRule" id="PRU00335"/>
    </source>
</evidence>
<dbReference type="OrthoDB" id="5243387at2"/>
<evidence type="ECO:0000313" key="10">
    <source>
        <dbReference type="Proteomes" id="UP000192335"/>
    </source>
</evidence>
<dbReference type="GeneID" id="66599040"/>
<organism evidence="7 10">
    <name type="scientific">Mycobacterium persicum</name>
    <dbReference type="NCBI Taxonomy" id="1487726"/>
    <lineage>
        <taxon>Bacteria</taxon>
        <taxon>Bacillati</taxon>
        <taxon>Actinomycetota</taxon>
        <taxon>Actinomycetes</taxon>
        <taxon>Mycobacteriales</taxon>
        <taxon>Mycobacteriaceae</taxon>
        <taxon>Mycobacterium</taxon>
    </lineage>
</organism>
<dbReference type="InterPro" id="IPR039538">
    <property type="entry name" value="BetI_C"/>
</dbReference>
<evidence type="ECO:0000313" key="12">
    <source>
        <dbReference type="Proteomes" id="UP000279331"/>
    </source>
</evidence>
<evidence type="ECO:0000313" key="11">
    <source>
        <dbReference type="Proteomes" id="UP000271464"/>
    </source>
</evidence>
<dbReference type="Proteomes" id="UP000279331">
    <property type="component" value="Unassembled WGS sequence"/>
</dbReference>
<dbReference type="EMBL" id="UPHL01000017">
    <property type="protein sequence ID" value="VAZ81711.1"/>
    <property type="molecule type" value="Genomic_DNA"/>
</dbReference>
<dbReference type="Gene3D" id="1.10.357.10">
    <property type="entry name" value="Tetracycline Repressor, domain 2"/>
    <property type="match status" value="1"/>
</dbReference>
<dbReference type="PROSITE" id="PS50977">
    <property type="entry name" value="HTH_TETR_2"/>
    <property type="match status" value="1"/>
</dbReference>
<comment type="caution">
    <text evidence="7">The sequence shown here is derived from an EMBL/GenBank/DDBJ whole genome shotgun (WGS) entry which is preliminary data.</text>
</comment>
<dbReference type="Proteomes" id="UP000271464">
    <property type="component" value="Unassembled WGS sequence"/>
</dbReference>
<keyword evidence="1" id="KW-0678">Repressor</keyword>
<dbReference type="Pfam" id="PF00440">
    <property type="entry name" value="TetR_N"/>
    <property type="match status" value="1"/>
</dbReference>
<keyword evidence="3 5" id="KW-0238">DNA-binding</keyword>
<keyword evidence="11" id="KW-1185">Reference proteome</keyword>
<protein>
    <submittedName>
        <fullName evidence="8">HTH-type transcriptional regulator YttP</fullName>
    </submittedName>
    <submittedName>
        <fullName evidence="7">TetR family transcriptional regulator</fullName>
    </submittedName>
</protein>
<keyword evidence="2" id="KW-0805">Transcription regulation</keyword>
<name>A0A1X0LBA8_9MYCO</name>
<dbReference type="EMBL" id="MWQA01000001">
    <property type="protein sequence ID" value="ORC08021.1"/>
    <property type="molecule type" value="Genomic_DNA"/>
</dbReference>
<dbReference type="GO" id="GO:0003700">
    <property type="term" value="F:DNA-binding transcription factor activity"/>
    <property type="evidence" value="ECO:0007669"/>
    <property type="project" value="TreeGrafter"/>
</dbReference>
<dbReference type="InterPro" id="IPR050109">
    <property type="entry name" value="HTH-type_TetR-like_transc_reg"/>
</dbReference>
<evidence type="ECO:0000259" key="6">
    <source>
        <dbReference type="PROSITE" id="PS50977"/>
    </source>
</evidence>